<protein>
    <submittedName>
        <fullName evidence="1">Uncharacterized protein</fullName>
    </submittedName>
</protein>
<proteinExistence type="predicted"/>
<evidence type="ECO:0000313" key="2">
    <source>
        <dbReference type="Proteomes" id="UP000788993"/>
    </source>
</evidence>
<reference evidence="1" key="1">
    <citation type="journal article" date="2021" name="Open Biol.">
        <title>Shared evolutionary footprints suggest mitochondrial oxidative damage underlies multiple complex I losses in fungi.</title>
        <authorList>
            <person name="Schikora-Tamarit M.A."/>
            <person name="Marcet-Houben M."/>
            <person name="Nosek J."/>
            <person name="Gabaldon T."/>
        </authorList>
    </citation>
    <scope>NUCLEOTIDE SEQUENCE</scope>
    <source>
        <strain evidence="1">NCAIM Y.01608</strain>
    </source>
</reference>
<evidence type="ECO:0000313" key="1">
    <source>
        <dbReference type="EMBL" id="KAH3676738.1"/>
    </source>
</evidence>
<reference evidence="1" key="2">
    <citation type="submission" date="2021-01" db="EMBL/GenBank/DDBJ databases">
        <authorList>
            <person name="Schikora-Tamarit M.A."/>
        </authorList>
    </citation>
    <scope>NUCLEOTIDE SEQUENCE</scope>
    <source>
        <strain evidence="1">NCAIM Y.01608</strain>
    </source>
</reference>
<accession>A0A9P8PQU9</accession>
<organism evidence="1 2">
    <name type="scientific">Ogataea polymorpha</name>
    <dbReference type="NCBI Taxonomy" id="460523"/>
    <lineage>
        <taxon>Eukaryota</taxon>
        <taxon>Fungi</taxon>
        <taxon>Dikarya</taxon>
        <taxon>Ascomycota</taxon>
        <taxon>Saccharomycotina</taxon>
        <taxon>Pichiomycetes</taxon>
        <taxon>Pichiales</taxon>
        <taxon>Pichiaceae</taxon>
        <taxon>Ogataea</taxon>
    </lineage>
</organism>
<sequence length="327" mass="36715">METVDGANAALRSDEVFVARPHKAGVAGNLGRDGWRELERFHGHVQLGGLDQRHQRSELARGQLGHFDVVVEHAQKHVQQQRLCDVQGHLVEFILRQLALHKVVDQEPREVEERGRIARVERVQRADRRHRKQQRNLLKVALDVQRWNVNEREVLVELDFVECQRVVAENAAFRGEVKLLARELALEQRGDGRRRRLRDAGSVFVQPLEVQVVQVQIDKVALVVPELRRAELDLLRRVVGIARVRVGSGRRKRRVAMCSAVVFVCVHALVHGGTPGRGAVGGDTGAGHALRREELAGGLVFLQRGAPAVGQRQLRIRVVADDVDVVV</sequence>
<keyword evidence="2" id="KW-1185">Reference proteome</keyword>
<dbReference type="Proteomes" id="UP000788993">
    <property type="component" value="Unassembled WGS sequence"/>
</dbReference>
<comment type="caution">
    <text evidence="1">The sequence shown here is derived from an EMBL/GenBank/DDBJ whole genome shotgun (WGS) entry which is preliminary data.</text>
</comment>
<dbReference type="AlphaFoldDB" id="A0A9P8PQU9"/>
<dbReference type="EMBL" id="JAEUBD010000146">
    <property type="protein sequence ID" value="KAH3676738.1"/>
    <property type="molecule type" value="Genomic_DNA"/>
</dbReference>
<gene>
    <name evidence="1" type="ORF">OGATHE_001228</name>
</gene>
<name>A0A9P8PQU9_9ASCO</name>